<dbReference type="GO" id="GO:0061640">
    <property type="term" value="P:cytoskeleton-dependent cytokinesis"/>
    <property type="evidence" value="ECO:0007669"/>
    <property type="project" value="InterPro"/>
</dbReference>
<dbReference type="GO" id="GO:0005869">
    <property type="term" value="C:dynactin complex"/>
    <property type="evidence" value="ECO:0007669"/>
    <property type="project" value="InterPro"/>
</dbReference>
<dbReference type="AlphaFoldDB" id="A0A5E4M6J5"/>
<keyword evidence="1" id="KW-0175">Coiled coil</keyword>
<sequence>MDSEKIAILDKCVTALELKVYGLNKNPQPLSNGNLLEEVKQIDNNIGNACIGHPYATTLLSHVKLLDKLMDPFYEDYQPEISKREVILSADAEITKYAQQLKQLSEKWPALNDKYYGELDKHTEEVEKLVQNERKQCDIIRQQTEHIHKLLFRYEQLMLKFSITFDTLEKAITILEYKTSKKPEEDNEDDK</sequence>
<dbReference type="EMBL" id="CABPRJ010000476">
    <property type="protein sequence ID" value="VVC27664.1"/>
    <property type="molecule type" value="Genomic_DNA"/>
</dbReference>
<dbReference type="Pfam" id="PF07426">
    <property type="entry name" value="Dynactin_p22"/>
    <property type="match status" value="1"/>
</dbReference>
<evidence type="ECO:0000313" key="3">
    <source>
        <dbReference type="Proteomes" id="UP000325440"/>
    </source>
</evidence>
<keyword evidence="3" id="KW-1185">Reference proteome</keyword>
<dbReference type="InterPro" id="IPR009991">
    <property type="entry name" value="DCTN3"/>
</dbReference>
<organism evidence="2 3">
    <name type="scientific">Cinara cedri</name>
    <dbReference type="NCBI Taxonomy" id="506608"/>
    <lineage>
        <taxon>Eukaryota</taxon>
        <taxon>Metazoa</taxon>
        <taxon>Ecdysozoa</taxon>
        <taxon>Arthropoda</taxon>
        <taxon>Hexapoda</taxon>
        <taxon>Insecta</taxon>
        <taxon>Pterygota</taxon>
        <taxon>Neoptera</taxon>
        <taxon>Paraneoptera</taxon>
        <taxon>Hemiptera</taxon>
        <taxon>Sternorrhyncha</taxon>
        <taxon>Aphidomorpha</taxon>
        <taxon>Aphidoidea</taxon>
        <taxon>Aphididae</taxon>
        <taxon>Lachninae</taxon>
        <taxon>Cinara</taxon>
    </lineage>
</organism>
<reference evidence="2 3" key="1">
    <citation type="submission" date="2019-08" db="EMBL/GenBank/DDBJ databases">
        <authorList>
            <person name="Alioto T."/>
            <person name="Alioto T."/>
            <person name="Gomez Garrido J."/>
        </authorList>
    </citation>
    <scope>NUCLEOTIDE SEQUENCE [LARGE SCALE GENOMIC DNA]</scope>
</reference>
<name>A0A5E4M6J5_9HEMI</name>
<gene>
    <name evidence="2" type="ORF">CINCED_3A007794</name>
</gene>
<dbReference type="Proteomes" id="UP000325440">
    <property type="component" value="Unassembled WGS sequence"/>
</dbReference>
<dbReference type="PANTHER" id="PTHR28360">
    <property type="entry name" value="DYNACTIN SUBUNIT 3"/>
    <property type="match status" value="1"/>
</dbReference>
<protein>
    <submittedName>
        <fullName evidence="2">Dynactin subunit p22</fullName>
    </submittedName>
</protein>
<evidence type="ECO:0000313" key="2">
    <source>
        <dbReference type="EMBL" id="VVC27664.1"/>
    </source>
</evidence>
<feature type="coiled-coil region" evidence="1">
    <location>
        <begin position="87"/>
        <end position="132"/>
    </location>
</feature>
<proteinExistence type="predicted"/>
<evidence type="ECO:0000256" key="1">
    <source>
        <dbReference type="SAM" id="Coils"/>
    </source>
</evidence>
<accession>A0A5E4M6J5</accession>
<dbReference type="PANTHER" id="PTHR28360:SF1">
    <property type="entry name" value="DYNACTIN SUBUNIT 3"/>
    <property type="match status" value="1"/>
</dbReference>